<organism evidence="1 2">
    <name type="scientific">Pleurodeles waltl</name>
    <name type="common">Iberian ribbed newt</name>
    <dbReference type="NCBI Taxonomy" id="8319"/>
    <lineage>
        <taxon>Eukaryota</taxon>
        <taxon>Metazoa</taxon>
        <taxon>Chordata</taxon>
        <taxon>Craniata</taxon>
        <taxon>Vertebrata</taxon>
        <taxon>Euteleostomi</taxon>
        <taxon>Amphibia</taxon>
        <taxon>Batrachia</taxon>
        <taxon>Caudata</taxon>
        <taxon>Salamandroidea</taxon>
        <taxon>Salamandridae</taxon>
        <taxon>Pleurodelinae</taxon>
        <taxon>Pleurodeles</taxon>
    </lineage>
</organism>
<evidence type="ECO:0000313" key="1">
    <source>
        <dbReference type="EMBL" id="KAJ1187015.1"/>
    </source>
</evidence>
<dbReference type="AlphaFoldDB" id="A0AAV7UDJ2"/>
<proteinExistence type="predicted"/>
<evidence type="ECO:0000313" key="2">
    <source>
        <dbReference type="Proteomes" id="UP001066276"/>
    </source>
</evidence>
<protein>
    <submittedName>
        <fullName evidence="1">Uncharacterized protein</fullName>
    </submittedName>
</protein>
<accession>A0AAV7UDJ2</accession>
<name>A0AAV7UDJ2_PLEWA</name>
<sequence length="71" mass="7648">MRARRKPAAQKGACINTTRASLLDNRTRGPSNKGKASAYNTTRASLLGNEAHAADNNEEGGACKYERVPRC</sequence>
<gene>
    <name evidence="1" type="ORF">NDU88_003794</name>
</gene>
<dbReference type="EMBL" id="JANPWB010000005">
    <property type="protein sequence ID" value="KAJ1187015.1"/>
    <property type="molecule type" value="Genomic_DNA"/>
</dbReference>
<keyword evidence="2" id="KW-1185">Reference proteome</keyword>
<dbReference type="Proteomes" id="UP001066276">
    <property type="component" value="Chromosome 3_1"/>
</dbReference>
<reference evidence="1" key="1">
    <citation type="journal article" date="2022" name="bioRxiv">
        <title>Sequencing and chromosome-scale assembly of the giantPleurodeles waltlgenome.</title>
        <authorList>
            <person name="Brown T."/>
            <person name="Elewa A."/>
            <person name="Iarovenko S."/>
            <person name="Subramanian E."/>
            <person name="Araus A.J."/>
            <person name="Petzold A."/>
            <person name="Susuki M."/>
            <person name="Suzuki K.-i.T."/>
            <person name="Hayashi T."/>
            <person name="Toyoda A."/>
            <person name="Oliveira C."/>
            <person name="Osipova E."/>
            <person name="Leigh N.D."/>
            <person name="Simon A."/>
            <person name="Yun M.H."/>
        </authorList>
    </citation>
    <scope>NUCLEOTIDE SEQUENCE</scope>
    <source>
        <strain evidence="1">20211129_DDA</strain>
        <tissue evidence="1">Liver</tissue>
    </source>
</reference>
<comment type="caution">
    <text evidence="1">The sequence shown here is derived from an EMBL/GenBank/DDBJ whole genome shotgun (WGS) entry which is preliminary data.</text>
</comment>